<dbReference type="PANTHER" id="PTHR31286">
    <property type="entry name" value="GLYCINE-RICH CELL WALL STRUCTURAL PROTEIN 1.8-LIKE"/>
    <property type="match status" value="1"/>
</dbReference>
<dbReference type="InterPro" id="IPR025558">
    <property type="entry name" value="DUF4283"/>
</dbReference>
<protein>
    <recommendedName>
        <fullName evidence="1">DUF4283 domain-containing protein</fullName>
    </recommendedName>
</protein>
<dbReference type="InterPro" id="IPR040256">
    <property type="entry name" value="At4g02000-like"/>
</dbReference>
<evidence type="ECO:0000313" key="3">
    <source>
        <dbReference type="Proteomes" id="UP000593560"/>
    </source>
</evidence>
<evidence type="ECO:0000313" key="2">
    <source>
        <dbReference type="EMBL" id="MBA0790610.1"/>
    </source>
</evidence>
<accession>A0A7J9FZ71</accession>
<reference evidence="2 3" key="1">
    <citation type="journal article" date="2019" name="Genome Biol. Evol.">
        <title>Insights into the evolution of the New World diploid cottons (Gossypium, subgenus Houzingenia) based on genome sequencing.</title>
        <authorList>
            <person name="Grover C.E."/>
            <person name="Arick M.A. 2nd"/>
            <person name="Thrash A."/>
            <person name="Conover J.L."/>
            <person name="Sanders W.S."/>
            <person name="Peterson D.G."/>
            <person name="Frelichowski J.E."/>
            <person name="Scheffler J.A."/>
            <person name="Scheffler B.E."/>
            <person name="Wendel J.F."/>
        </authorList>
    </citation>
    <scope>NUCLEOTIDE SEQUENCE [LARGE SCALE GENOMIC DNA]</scope>
    <source>
        <strain evidence="2">0</strain>
        <tissue evidence="2">Leaf</tissue>
    </source>
</reference>
<gene>
    <name evidence="2" type="ORF">Gohar_015248</name>
</gene>
<sequence length="386" mass="44371">MDCIDMTALKPISFRDAVMNTNPTNNSLESNWEEEEDIELWEGDVKNEVVDGVPSIDFSNRVSSLIEESMSKTVVVKLLCGKLTIMLWNKVCALWKPSMRFQIMDIENDYYLAKFESVQDYKKVLADGHWVIYGHYLMAIGEMGLVIKIDYQSDTGSRGQFARFVVQVDILKPLVSKLKIADQWDNLQGPFRDHVLDGLILPTHLKGALILMLSWVLMAAYENRMEMNRNMSIFQQYNNTIEELIRSLETFASTIRHADANKDRLRPGRVKINTDGASNRDDNRSTAAGVIRDSYGNWVVGFRRFIAIELTKKSNVNLSSSTLIRKFNEVTRYIQMFNFQYVPRKGNMAMDSLAKTCTSDDVELRIIDFPNFHVRKLLLEDKIGTF</sequence>
<evidence type="ECO:0000259" key="1">
    <source>
        <dbReference type="Pfam" id="PF14111"/>
    </source>
</evidence>
<comment type="caution">
    <text evidence="2">The sequence shown here is derived from an EMBL/GenBank/DDBJ whole genome shotgun (WGS) entry which is preliminary data.</text>
</comment>
<feature type="non-terminal residue" evidence="2">
    <location>
        <position position="386"/>
    </location>
</feature>
<dbReference type="PANTHER" id="PTHR31286:SF99">
    <property type="entry name" value="DUF4283 DOMAIN-CONTAINING PROTEIN"/>
    <property type="match status" value="1"/>
</dbReference>
<dbReference type="EMBL" id="JABFAD010000001">
    <property type="protein sequence ID" value="MBA0790610.1"/>
    <property type="molecule type" value="Genomic_DNA"/>
</dbReference>
<dbReference type="OrthoDB" id="1002501at2759"/>
<organism evidence="2 3">
    <name type="scientific">Gossypium harknessii</name>
    <dbReference type="NCBI Taxonomy" id="34285"/>
    <lineage>
        <taxon>Eukaryota</taxon>
        <taxon>Viridiplantae</taxon>
        <taxon>Streptophyta</taxon>
        <taxon>Embryophyta</taxon>
        <taxon>Tracheophyta</taxon>
        <taxon>Spermatophyta</taxon>
        <taxon>Magnoliopsida</taxon>
        <taxon>eudicotyledons</taxon>
        <taxon>Gunneridae</taxon>
        <taxon>Pentapetalae</taxon>
        <taxon>rosids</taxon>
        <taxon>malvids</taxon>
        <taxon>Malvales</taxon>
        <taxon>Malvaceae</taxon>
        <taxon>Malvoideae</taxon>
        <taxon>Gossypium</taxon>
    </lineage>
</organism>
<dbReference type="AlphaFoldDB" id="A0A7J9FZ71"/>
<dbReference type="Pfam" id="PF14111">
    <property type="entry name" value="DUF4283"/>
    <property type="match status" value="1"/>
</dbReference>
<dbReference type="Proteomes" id="UP000593560">
    <property type="component" value="Unassembled WGS sequence"/>
</dbReference>
<feature type="domain" description="DUF4283" evidence="1">
    <location>
        <begin position="67"/>
        <end position="138"/>
    </location>
</feature>
<proteinExistence type="predicted"/>
<keyword evidence="3" id="KW-1185">Reference proteome</keyword>
<name>A0A7J9FZ71_9ROSI</name>